<evidence type="ECO:0000256" key="4">
    <source>
        <dbReference type="ARBA" id="ARBA00022690"/>
    </source>
</evidence>
<dbReference type="Ensembl" id="ENSSSUT00005027633.1">
    <property type="protein sequence ID" value="ENSSSUP00005024129.1"/>
    <property type="gene ID" value="ENSSSUG00005015714.1"/>
</dbReference>
<evidence type="ECO:0000256" key="3">
    <source>
        <dbReference type="ARBA" id="ARBA00022529"/>
    </source>
</evidence>
<feature type="domain" description="WAP" evidence="9">
    <location>
        <begin position="31"/>
        <end position="80"/>
    </location>
</feature>
<dbReference type="GeneID" id="115274283"/>
<evidence type="ECO:0000256" key="8">
    <source>
        <dbReference type="SAM" id="SignalP"/>
    </source>
</evidence>
<organism evidence="10 11">
    <name type="scientific">Suricata suricatta</name>
    <name type="common">Meerkat</name>
    <dbReference type="NCBI Taxonomy" id="37032"/>
    <lineage>
        <taxon>Eukaryota</taxon>
        <taxon>Metazoa</taxon>
        <taxon>Chordata</taxon>
        <taxon>Craniata</taxon>
        <taxon>Vertebrata</taxon>
        <taxon>Euteleostomi</taxon>
        <taxon>Mammalia</taxon>
        <taxon>Eutheria</taxon>
        <taxon>Laurasiatheria</taxon>
        <taxon>Carnivora</taxon>
        <taxon>Feliformia</taxon>
        <taxon>Herpestidae</taxon>
        <taxon>Suricata</taxon>
    </lineage>
</organism>
<evidence type="ECO:0000313" key="10">
    <source>
        <dbReference type="Ensembl" id="ENSSSUP00005024129.1"/>
    </source>
</evidence>
<protein>
    <submittedName>
        <fullName evidence="10">Secretory leukocyte peptidase inhibitor</fullName>
    </submittedName>
</protein>
<reference evidence="10" key="2">
    <citation type="submission" date="2025-08" db="UniProtKB">
        <authorList>
            <consortium name="Ensembl"/>
        </authorList>
    </citation>
    <scope>IDENTIFICATION</scope>
</reference>
<evidence type="ECO:0000256" key="1">
    <source>
        <dbReference type="ARBA" id="ARBA00004613"/>
    </source>
</evidence>
<evidence type="ECO:0000256" key="2">
    <source>
        <dbReference type="ARBA" id="ARBA00022525"/>
    </source>
</evidence>
<accession>A0A673UI86</accession>
<dbReference type="InterPro" id="IPR036645">
    <property type="entry name" value="Elafin-like_sf"/>
</dbReference>
<sequence length="136" mass="14192">MQSSSLFLLVLLALGALVPWTVEGAAEGAANALKAGNCPAGRPGRCLNPPLTPPCQSDWQCPGRQLCCSDVCGFTCLDPVSVSDPTRRKPGSCPQVNGQCLILSPRNYCNIDGDCVGDYKCCTGLCGKSCVEPELA</sequence>
<feature type="chain" id="PRO_5025464212" evidence="8">
    <location>
        <begin position="25"/>
        <end position="136"/>
    </location>
</feature>
<dbReference type="SMART" id="SM00217">
    <property type="entry name" value="WAP"/>
    <property type="match status" value="2"/>
</dbReference>
<dbReference type="PANTHER" id="PTHR19441">
    <property type="entry name" value="WHEY ACDIC PROTEIN WAP"/>
    <property type="match status" value="1"/>
</dbReference>
<evidence type="ECO:0000256" key="6">
    <source>
        <dbReference type="ARBA" id="ARBA00023022"/>
    </source>
</evidence>
<proteinExistence type="predicted"/>
<dbReference type="AlphaFoldDB" id="A0A673UI86"/>
<dbReference type="Gene3D" id="4.10.75.10">
    <property type="entry name" value="Elafin-like"/>
    <property type="match status" value="2"/>
</dbReference>
<dbReference type="InterPro" id="IPR008197">
    <property type="entry name" value="WAP_dom"/>
</dbReference>
<keyword evidence="3" id="KW-0929">Antimicrobial</keyword>
<reference evidence="10" key="3">
    <citation type="submission" date="2025-09" db="UniProtKB">
        <authorList>
            <consortium name="Ensembl"/>
        </authorList>
    </citation>
    <scope>IDENTIFICATION</scope>
</reference>
<dbReference type="PRINTS" id="PR00003">
    <property type="entry name" value="4DISULPHCORE"/>
</dbReference>
<dbReference type="RefSeq" id="XP_029773588.1">
    <property type="nucleotide sequence ID" value="XM_029917728.1"/>
</dbReference>
<dbReference type="OMA" id="ENKKCCD"/>
<dbReference type="OrthoDB" id="4473401at2759"/>
<feature type="domain" description="WAP" evidence="9">
    <location>
        <begin position="86"/>
        <end position="134"/>
    </location>
</feature>
<keyword evidence="11" id="KW-1185">Reference proteome</keyword>
<feature type="signal peptide" evidence="8">
    <location>
        <begin position="1"/>
        <end position="24"/>
    </location>
</feature>
<dbReference type="Pfam" id="PF00095">
    <property type="entry name" value="WAP"/>
    <property type="match status" value="2"/>
</dbReference>
<keyword evidence="7" id="KW-1015">Disulfide bond</keyword>
<gene>
    <name evidence="10" type="primary">LOC115274283</name>
</gene>
<keyword evidence="2" id="KW-0964">Secreted</keyword>
<dbReference type="FunFam" id="4.10.75.10:FF:000001">
    <property type="entry name" value="Anosmin 1"/>
    <property type="match status" value="2"/>
</dbReference>
<dbReference type="InterPro" id="IPR050514">
    <property type="entry name" value="WAP_four-disulfide_core"/>
</dbReference>
<comment type="subcellular location">
    <subcellularLocation>
        <location evidence="1">Secreted</location>
    </subcellularLocation>
</comment>
<evidence type="ECO:0000256" key="5">
    <source>
        <dbReference type="ARBA" id="ARBA00022729"/>
    </source>
</evidence>
<name>A0A673UI86_SURSU</name>
<evidence type="ECO:0000256" key="7">
    <source>
        <dbReference type="ARBA" id="ARBA00023157"/>
    </source>
</evidence>
<dbReference type="GO" id="GO:0019731">
    <property type="term" value="P:antibacterial humoral response"/>
    <property type="evidence" value="ECO:0007669"/>
    <property type="project" value="TreeGrafter"/>
</dbReference>
<evidence type="ECO:0000259" key="9">
    <source>
        <dbReference type="PROSITE" id="PS51390"/>
    </source>
</evidence>
<keyword evidence="6" id="KW-0044">Antibiotic</keyword>
<evidence type="ECO:0000313" key="11">
    <source>
        <dbReference type="Proteomes" id="UP000472268"/>
    </source>
</evidence>
<dbReference type="GO" id="GO:0005615">
    <property type="term" value="C:extracellular space"/>
    <property type="evidence" value="ECO:0007669"/>
    <property type="project" value="TreeGrafter"/>
</dbReference>
<keyword evidence="5 8" id="KW-0732">Signal</keyword>
<dbReference type="Proteomes" id="UP000472268">
    <property type="component" value="Chromosome 12"/>
</dbReference>
<dbReference type="GO" id="GO:0045087">
    <property type="term" value="P:innate immune response"/>
    <property type="evidence" value="ECO:0007669"/>
    <property type="project" value="TreeGrafter"/>
</dbReference>
<reference evidence="10 11" key="1">
    <citation type="submission" date="2019-05" db="EMBL/GenBank/DDBJ databases">
        <title>A Chromosome-scale Meerkat (S. suricatta) Genome Assembly.</title>
        <authorList>
            <person name="Dudchenko O."/>
            <person name="Lieberman Aiden E."/>
            <person name="Tung J."/>
            <person name="Barreiro L.B."/>
            <person name="Clutton-Brock T.H."/>
        </authorList>
    </citation>
    <scope>NUCLEOTIDE SEQUENCE [LARGE SCALE GENOMIC DNA]</scope>
</reference>
<keyword evidence="4" id="KW-0646">Protease inhibitor</keyword>
<dbReference type="GO" id="GO:0004867">
    <property type="term" value="F:serine-type endopeptidase inhibitor activity"/>
    <property type="evidence" value="ECO:0007669"/>
    <property type="project" value="TreeGrafter"/>
</dbReference>
<dbReference type="PANTHER" id="PTHR19441:SF44">
    <property type="entry name" value="ANTILEUKOPROTEINASE"/>
    <property type="match status" value="1"/>
</dbReference>
<dbReference type="PROSITE" id="PS51390">
    <property type="entry name" value="WAP"/>
    <property type="match status" value="2"/>
</dbReference>
<dbReference type="SUPFAM" id="SSF57256">
    <property type="entry name" value="Elafin-like"/>
    <property type="match status" value="2"/>
</dbReference>